<evidence type="ECO:0000313" key="3">
    <source>
        <dbReference type="EMBL" id="KKT45306.1"/>
    </source>
</evidence>
<evidence type="ECO:0000256" key="1">
    <source>
        <dbReference type="ARBA" id="ARBA00043967"/>
    </source>
</evidence>
<dbReference type="Pfam" id="PF01458">
    <property type="entry name" value="SUFBD_core"/>
    <property type="match status" value="1"/>
</dbReference>
<comment type="similarity">
    <text evidence="1">Belongs to the iron-sulfur cluster assembly SufBD family.</text>
</comment>
<gene>
    <name evidence="3" type="ORF">UW36_C0008G0007</name>
</gene>
<dbReference type="GO" id="GO:0016226">
    <property type="term" value="P:iron-sulfur cluster assembly"/>
    <property type="evidence" value="ECO:0007669"/>
    <property type="project" value="InterPro"/>
</dbReference>
<evidence type="ECO:0000313" key="4">
    <source>
        <dbReference type="Proteomes" id="UP000034128"/>
    </source>
</evidence>
<reference evidence="3" key="1">
    <citation type="journal article" date="2015" name="Nature">
        <title>rRNA introns, odd ribosomes, and small enigmatic genomes across a large radiation of phyla.</title>
        <authorList>
            <person name="Brown C.T."/>
            <person name="Hug L.A."/>
            <person name="Thomas B.C."/>
            <person name="Sharon I."/>
            <person name="Castelle C.J."/>
            <person name="Singh A."/>
            <person name="Wilkins M.J."/>
            <person name="Williams K.H."/>
            <person name="Banfield J.F."/>
        </authorList>
    </citation>
    <scope>NUCLEOTIDE SEQUENCE [LARGE SCALE GENOMIC DNA]</scope>
</reference>
<dbReference type="InterPro" id="IPR055346">
    <property type="entry name" value="Fe-S_cluster_assembly_SufBD"/>
</dbReference>
<organism evidence="3 4">
    <name type="scientific">candidate division WWE3 bacterium GW2011_GWA2_44_16</name>
    <dbReference type="NCBI Taxonomy" id="1619110"/>
    <lineage>
        <taxon>Bacteria</taxon>
        <taxon>Katanobacteria</taxon>
    </lineage>
</organism>
<dbReference type="PANTHER" id="PTHR30508:SF1">
    <property type="entry name" value="UPF0051 PROTEIN ABCI8, CHLOROPLASTIC-RELATED"/>
    <property type="match status" value="1"/>
</dbReference>
<dbReference type="InterPro" id="IPR000825">
    <property type="entry name" value="SUF_FeS_clus_asmbl_SufBD_core"/>
</dbReference>
<dbReference type="AlphaFoldDB" id="A0A0G1HD39"/>
<proteinExistence type="inferred from homology"/>
<name>A0A0G1HD39_UNCKA</name>
<dbReference type="EMBL" id="LCIA01000008">
    <property type="protein sequence ID" value="KKT45306.1"/>
    <property type="molecule type" value="Genomic_DNA"/>
</dbReference>
<feature type="domain" description="SUF system FeS cluster assembly SufBD core" evidence="2">
    <location>
        <begin position="32"/>
        <end position="173"/>
    </location>
</feature>
<evidence type="ECO:0000259" key="2">
    <source>
        <dbReference type="Pfam" id="PF01458"/>
    </source>
</evidence>
<dbReference type="SUPFAM" id="SSF101960">
    <property type="entry name" value="Stabilizer of iron transporter SufD"/>
    <property type="match status" value="1"/>
</dbReference>
<dbReference type="Proteomes" id="UP000034128">
    <property type="component" value="Unassembled WGS sequence"/>
</dbReference>
<protein>
    <submittedName>
        <fullName evidence="3">FeS assembly protein SufD</fullName>
    </submittedName>
</protein>
<dbReference type="PANTHER" id="PTHR30508">
    <property type="entry name" value="FES CLUSTER ASSEMBLY PROTEIN SUF"/>
    <property type="match status" value="1"/>
</dbReference>
<dbReference type="InterPro" id="IPR037284">
    <property type="entry name" value="SUF_FeS_clus_asmbl_SufBD_sf"/>
</dbReference>
<accession>A0A0G1HD39</accession>
<comment type="caution">
    <text evidence="3">The sequence shown here is derived from an EMBL/GenBank/DDBJ whole genome shotgun (WGS) entry which is preliminary data.</text>
</comment>
<dbReference type="STRING" id="1619110.UW36_C0008G0007"/>
<sequence>MKKELITFGATDVVTVSPVENTLFIIDYQAWHAKKQLEVLLAQEGVSCQIICAYKLLPNQILDLVTRVTHIAPNTSCDTKVRGVLYDKAKSTYIGEIVIDSRAQGSSSYLENAALVIGSATHNHTEPILKIEADDVSASHSSFTGRIDAGLLYYLQSRGMAITQAEKLLAKAFLASVGV</sequence>